<sequence>MFKKGDWVELVDVEGFKNSHNQNKELIEAMKGFPIQLTNFTINGDVDQLKTHDGNTSLIGIYERELIRYFKLIKSHSEFGSFKLIITYIENGKTIEEEGVNYIQLSNEQVSYTFNRKKLGFITYKGEITLKIDDLKQITISTPQYERVFHIENGKVIREHIMYDNERTFSSFSLQGNNGKMN</sequence>
<gene>
    <name evidence="1" type="primary">g499</name>
</gene>
<dbReference type="EMBL" id="LT960552">
    <property type="protein sequence ID" value="SOK59307.1"/>
    <property type="molecule type" value="Genomic_DNA"/>
</dbReference>
<evidence type="ECO:0000313" key="1">
    <source>
        <dbReference type="EMBL" id="SOK59307.1"/>
    </source>
</evidence>
<organism evidence="1 2">
    <name type="scientific">Yersinia phage fHe-Yen9-03</name>
    <dbReference type="NCBI Taxonomy" id="2052743"/>
    <lineage>
        <taxon>Viruses</taxon>
        <taxon>Duplodnaviria</taxon>
        <taxon>Heunggongvirae</taxon>
        <taxon>Uroviricota</taxon>
        <taxon>Caudoviricetes</taxon>
        <taxon>Eneladusvirus</taxon>
        <taxon>Eneladusvirus Yen904</taxon>
    </lineage>
</organism>
<reference evidence="2" key="1">
    <citation type="submission" date="2017-10" db="EMBL/GenBank/DDBJ databases">
        <authorList>
            <person name="Skurnik M."/>
        </authorList>
    </citation>
    <scope>NUCLEOTIDE SEQUENCE [LARGE SCALE GENOMIC DNA]</scope>
    <source>
        <strain evidence="2">fHe-Yen9-03</strain>
    </source>
</reference>
<protein>
    <submittedName>
        <fullName evidence="1">Uncharacterized protein</fullName>
    </submittedName>
</protein>
<name>A0A2C9CZL8_9CAUD</name>
<evidence type="ECO:0000313" key="2">
    <source>
        <dbReference type="Proteomes" id="UP000241364"/>
    </source>
</evidence>
<accession>A0A2C9CZL8</accession>
<dbReference type="Proteomes" id="UP000241364">
    <property type="component" value="Chromosome i"/>
</dbReference>
<proteinExistence type="predicted"/>